<sequence length="70" mass="7934">MNLQQLVKMANQIGQFFDVEPDDTLAVQEIHNHLSKFWAPRMRQQLKAALAQGEAGELLPRVQQAVHKLG</sequence>
<dbReference type="InterPro" id="IPR021074">
    <property type="entry name" value="Formate_DH_dsu"/>
</dbReference>
<dbReference type="AlphaFoldDB" id="A0A847S6W5"/>
<organism evidence="1 2">
    <name type="scientific">Leeia aquatica</name>
    <dbReference type="NCBI Taxonomy" id="2725557"/>
    <lineage>
        <taxon>Bacteria</taxon>
        <taxon>Pseudomonadati</taxon>
        <taxon>Pseudomonadota</taxon>
        <taxon>Betaproteobacteria</taxon>
        <taxon>Neisseriales</taxon>
        <taxon>Leeiaceae</taxon>
        <taxon>Leeia</taxon>
    </lineage>
</organism>
<evidence type="ECO:0000313" key="1">
    <source>
        <dbReference type="EMBL" id="NLR74565.1"/>
    </source>
</evidence>
<dbReference type="Pfam" id="PF11390">
    <property type="entry name" value="FdsD"/>
    <property type="match status" value="1"/>
</dbReference>
<gene>
    <name evidence="1" type="ORF">HF682_05275</name>
</gene>
<evidence type="ECO:0000313" key="2">
    <source>
        <dbReference type="Proteomes" id="UP000587991"/>
    </source>
</evidence>
<dbReference type="Proteomes" id="UP000587991">
    <property type="component" value="Unassembled WGS sequence"/>
</dbReference>
<comment type="caution">
    <text evidence="1">The sequence shown here is derived from an EMBL/GenBank/DDBJ whole genome shotgun (WGS) entry which is preliminary data.</text>
</comment>
<proteinExistence type="predicted"/>
<reference evidence="1 2" key="1">
    <citation type="submission" date="2020-04" db="EMBL/GenBank/DDBJ databases">
        <title>Draft genome of Leeia sp. IMCC25680.</title>
        <authorList>
            <person name="Song J."/>
            <person name="Cho J.-C."/>
        </authorList>
    </citation>
    <scope>NUCLEOTIDE SEQUENCE [LARGE SCALE GENOMIC DNA]</scope>
    <source>
        <strain evidence="1 2">IMCC25680</strain>
    </source>
</reference>
<dbReference type="RefSeq" id="WP_168876175.1">
    <property type="nucleotide sequence ID" value="NZ_JABAIM010000001.1"/>
</dbReference>
<accession>A0A847S6W5</accession>
<keyword evidence="2" id="KW-1185">Reference proteome</keyword>
<name>A0A847S6W5_9NEIS</name>
<dbReference type="EMBL" id="JABAIM010000001">
    <property type="protein sequence ID" value="NLR74565.1"/>
    <property type="molecule type" value="Genomic_DNA"/>
</dbReference>
<protein>
    <submittedName>
        <fullName evidence="1">Formate dehydrogenase subunit delta</fullName>
    </submittedName>
</protein>